<dbReference type="EMBL" id="CAJOBF010004663">
    <property type="protein sequence ID" value="CAF4148029.1"/>
    <property type="molecule type" value="Genomic_DNA"/>
</dbReference>
<organism evidence="1 2">
    <name type="scientific">Rotaria magnacalcarata</name>
    <dbReference type="NCBI Taxonomy" id="392030"/>
    <lineage>
        <taxon>Eukaryota</taxon>
        <taxon>Metazoa</taxon>
        <taxon>Spiralia</taxon>
        <taxon>Gnathifera</taxon>
        <taxon>Rotifera</taxon>
        <taxon>Eurotatoria</taxon>
        <taxon>Bdelloidea</taxon>
        <taxon>Philodinida</taxon>
        <taxon>Philodinidae</taxon>
        <taxon>Rotaria</taxon>
    </lineage>
</organism>
<evidence type="ECO:0000313" key="1">
    <source>
        <dbReference type="EMBL" id="CAF4148029.1"/>
    </source>
</evidence>
<reference evidence="1" key="1">
    <citation type="submission" date="2021-02" db="EMBL/GenBank/DDBJ databases">
        <authorList>
            <person name="Nowell W R."/>
        </authorList>
    </citation>
    <scope>NUCLEOTIDE SEQUENCE</scope>
</reference>
<accession>A0A819XUU0</accession>
<comment type="caution">
    <text evidence="1">The sequence shown here is derived from an EMBL/GenBank/DDBJ whole genome shotgun (WGS) entry which is preliminary data.</text>
</comment>
<evidence type="ECO:0000313" key="2">
    <source>
        <dbReference type="Proteomes" id="UP000663842"/>
    </source>
</evidence>
<proteinExistence type="predicted"/>
<name>A0A819XUU0_9BILA</name>
<protein>
    <submittedName>
        <fullName evidence="1">Uncharacterized protein</fullName>
    </submittedName>
</protein>
<gene>
    <name evidence="1" type="ORF">UXM345_LOCUS24956</name>
</gene>
<dbReference type="Proteomes" id="UP000663842">
    <property type="component" value="Unassembled WGS sequence"/>
</dbReference>
<dbReference type="AlphaFoldDB" id="A0A819XUU0"/>
<sequence>DNDIRRYEIFAQTLHQSRGFGSQFRCPNQQLPSERTDVDASHFSLLVLIHPPKEKIYFTKMKLSAIVGILLCQTINAVSMRICPDMGLAADFAVIAATTITNSDLTAINGDLAISPGVALSGFNTFGMINGAKELGTGIAGAARMDITTAYDYLAAVALISKNGRC</sequence>
<feature type="non-terminal residue" evidence="1">
    <location>
        <position position="1"/>
    </location>
</feature>